<dbReference type="RefSeq" id="WP_004758378.1">
    <property type="nucleotide sequence ID" value="NZ_MVIT01000036.1"/>
</dbReference>
<gene>
    <name evidence="2" type="ORF">B1J93_02235</name>
</gene>
<accession>A0A1T1E1T9</accession>
<dbReference type="Gene3D" id="3.40.630.30">
    <property type="match status" value="1"/>
</dbReference>
<sequence>MSDKEFTLRKVKIEDLEILFDWANDPLVRTNSFSTKSITINEHKTWFQEKLLTCPFWYIFEFNSQPLGVIRFDEVNSSEILLLNYSLKSEVRGKGFGRKIIEMGMYEIKKSIQKPTKVLGVVKNENVASRKTFLALGFQEAINDQISYSYEIILK</sequence>
<dbReference type="EMBL" id="MVIT01000036">
    <property type="protein sequence ID" value="OOV47022.1"/>
    <property type="molecule type" value="Genomic_DNA"/>
</dbReference>
<feature type="domain" description="N-acetyltransferase" evidence="1">
    <location>
        <begin position="6"/>
        <end position="155"/>
    </location>
</feature>
<comment type="caution">
    <text evidence="2">The sequence shown here is derived from an EMBL/GenBank/DDBJ whole genome shotgun (WGS) entry which is preliminary data.</text>
</comment>
<dbReference type="Proteomes" id="UP000191008">
    <property type="component" value="Unassembled WGS sequence"/>
</dbReference>
<dbReference type="PROSITE" id="PS51186">
    <property type="entry name" value="GNAT"/>
    <property type="match status" value="1"/>
</dbReference>
<protein>
    <submittedName>
        <fullName evidence="2">GNAT family N-acetyltransferase</fullName>
    </submittedName>
</protein>
<evidence type="ECO:0000313" key="3">
    <source>
        <dbReference type="Proteomes" id="UP000191008"/>
    </source>
</evidence>
<name>A0A1T1E1T9_9LEPT</name>
<dbReference type="GO" id="GO:0016747">
    <property type="term" value="F:acyltransferase activity, transferring groups other than amino-acyl groups"/>
    <property type="evidence" value="ECO:0007669"/>
    <property type="project" value="InterPro"/>
</dbReference>
<dbReference type="Pfam" id="PF13302">
    <property type="entry name" value="Acetyltransf_3"/>
    <property type="match status" value="1"/>
</dbReference>
<evidence type="ECO:0000259" key="1">
    <source>
        <dbReference type="PROSITE" id="PS51186"/>
    </source>
</evidence>
<evidence type="ECO:0000313" key="2">
    <source>
        <dbReference type="EMBL" id="OOV47022.1"/>
    </source>
</evidence>
<dbReference type="AlphaFoldDB" id="A0A1T1E1T9"/>
<reference evidence="2 3" key="1">
    <citation type="submission" date="2017-02" db="EMBL/GenBank/DDBJ databases">
        <title>Comparative genomic analysis of Brazilian Leptospira kirschneri strains of different serogroups.</title>
        <authorList>
            <person name="Moreno L.Z."/>
            <person name="Miraglia F."/>
            <person name="Kremer F.S."/>
            <person name="Eslabao M.R."/>
            <person name="Lilenbaum W."/>
            <person name="Dellagostin O.A."/>
            <person name="Moreno A.M."/>
        </authorList>
    </citation>
    <scope>NUCLEOTIDE SEQUENCE [LARGE SCALE GENOMIC DNA]</scope>
    <source>
        <strain evidence="2 3">M110/06</strain>
    </source>
</reference>
<proteinExistence type="predicted"/>
<dbReference type="SUPFAM" id="SSF55729">
    <property type="entry name" value="Acyl-CoA N-acyltransferases (Nat)"/>
    <property type="match status" value="1"/>
</dbReference>
<keyword evidence="2" id="KW-0808">Transferase</keyword>
<dbReference type="InterPro" id="IPR016181">
    <property type="entry name" value="Acyl_CoA_acyltransferase"/>
</dbReference>
<dbReference type="GeneID" id="34316759"/>
<organism evidence="2 3">
    <name type="scientific">Leptospira kirschneri serovar Pomona</name>
    <dbReference type="NCBI Taxonomy" id="561005"/>
    <lineage>
        <taxon>Bacteria</taxon>
        <taxon>Pseudomonadati</taxon>
        <taxon>Spirochaetota</taxon>
        <taxon>Spirochaetia</taxon>
        <taxon>Leptospirales</taxon>
        <taxon>Leptospiraceae</taxon>
        <taxon>Leptospira</taxon>
    </lineage>
</organism>
<dbReference type="InterPro" id="IPR000182">
    <property type="entry name" value="GNAT_dom"/>
</dbReference>